<feature type="domain" description="Aconitase/3-isopropylmalate dehydratase large subunit alpha/beta/alpha" evidence="7">
    <location>
        <begin position="287"/>
        <end position="411"/>
    </location>
</feature>
<evidence type="ECO:0000313" key="8">
    <source>
        <dbReference type="EMBL" id="OGC34214.1"/>
    </source>
</evidence>
<feature type="binding site" evidence="6">
    <location>
        <position position="360"/>
    </location>
    <ligand>
        <name>[4Fe-4S] cluster</name>
        <dbReference type="ChEBI" id="CHEBI:49883"/>
    </ligand>
</feature>
<dbReference type="InterPro" id="IPR006251">
    <property type="entry name" value="Homoacnase/IPMdehydase_lsu"/>
</dbReference>
<comment type="catalytic activity">
    <reaction evidence="6">
        <text>(2R,3S)-3-isopropylmalate = (2S)-2-isopropylmalate</text>
        <dbReference type="Rhea" id="RHEA:32287"/>
        <dbReference type="ChEBI" id="CHEBI:1178"/>
        <dbReference type="ChEBI" id="CHEBI:35121"/>
        <dbReference type="EC" id="4.2.1.33"/>
    </reaction>
</comment>
<comment type="pathway">
    <text evidence="6">Amino-acid biosynthesis; L-leucine biosynthesis; L-leucine from 3-methyl-2-oxobutanoate: step 2/4.</text>
</comment>
<keyword evidence="5 6" id="KW-0456">Lyase</keyword>
<dbReference type="PANTHER" id="PTHR43822:SF2">
    <property type="entry name" value="HOMOACONITASE, MITOCHONDRIAL"/>
    <property type="match status" value="1"/>
</dbReference>
<dbReference type="GO" id="GO:0046872">
    <property type="term" value="F:metal ion binding"/>
    <property type="evidence" value="ECO:0007669"/>
    <property type="project" value="UniProtKB-KW"/>
</dbReference>
<comment type="subunit">
    <text evidence="6">Heterodimer of LeuC and LeuD.</text>
</comment>
<dbReference type="InterPro" id="IPR050067">
    <property type="entry name" value="IPM_dehydratase_rel_enz"/>
</dbReference>
<dbReference type="InterPro" id="IPR015931">
    <property type="entry name" value="Acnase/IPM_dHydase_lsu_aba_1/3"/>
</dbReference>
<comment type="similarity">
    <text evidence="6">Belongs to the aconitase/IPM isomerase family. LeuC type 2 subfamily.</text>
</comment>
<dbReference type="Proteomes" id="UP000178951">
    <property type="component" value="Unassembled WGS sequence"/>
</dbReference>
<keyword evidence="6" id="KW-0028">Amino-acid biosynthesis</keyword>
<evidence type="ECO:0000256" key="2">
    <source>
        <dbReference type="ARBA" id="ARBA00022723"/>
    </source>
</evidence>
<keyword evidence="6" id="KW-0100">Branched-chain amino acid biosynthesis</keyword>
<dbReference type="NCBIfam" id="TIGR02086">
    <property type="entry name" value="IPMI_arch"/>
    <property type="match status" value="1"/>
</dbReference>
<dbReference type="NCBIfam" id="NF001614">
    <property type="entry name" value="PRK00402.1"/>
    <property type="match status" value="1"/>
</dbReference>
<keyword evidence="2 6" id="KW-0479">Metal-binding</keyword>
<comment type="caution">
    <text evidence="8">The sequence shown here is derived from an EMBL/GenBank/DDBJ whole genome shotgun (WGS) entry which is preliminary data.</text>
</comment>
<comment type="cofactor">
    <cofactor evidence="6">
        <name>[4Fe-4S] cluster</name>
        <dbReference type="ChEBI" id="CHEBI:49883"/>
    </cofactor>
    <text evidence="6">Binds 1 [4Fe-4S] cluster per subunit.</text>
</comment>
<dbReference type="InterPro" id="IPR036008">
    <property type="entry name" value="Aconitase_4Fe-4S_dom"/>
</dbReference>
<evidence type="ECO:0000256" key="1">
    <source>
        <dbReference type="ARBA" id="ARBA00022485"/>
    </source>
</evidence>
<evidence type="ECO:0000256" key="3">
    <source>
        <dbReference type="ARBA" id="ARBA00023004"/>
    </source>
</evidence>
<feature type="binding site" evidence="6">
    <location>
        <position position="300"/>
    </location>
    <ligand>
        <name>[4Fe-4S] cluster</name>
        <dbReference type="ChEBI" id="CHEBI:49883"/>
    </ligand>
</feature>
<dbReference type="InterPro" id="IPR011826">
    <property type="entry name" value="HAcnase/IPMdehydase_lsu_prok"/>
</dbReference>
<sequence>MNQRGSTIAEKILSNHAGKQARAGDIVIAQLDFMIGQDGTSGVAIDSFRKMNATKVADPNKIAIIIDHSSPSPNEGVSAIHKKIRDFCVEQGIKLYDIGCGVCHQLTPEQGHVVPGDLVIGADSHTCTYGAINVFSTGIGSTDLAAGMISGQLWFKVPETMKIVYQGELPKGVYSKDMILKLIGDIGADGATYLALEISGEAINNLSVDARFTISNMAIECGAKVGLMAADAKALEWVKQHSTKAPHPVTPDKDAVYLKTVEIDLTKLEPQIAKPHTVDNVVPVSQIGEVPVQQGFIGTCTNGRLEDFQIAAKILKGKKVKEGVRLILAPASKDILLDLINDGTYQTLLEAGAVAVTPGCGPCVGTHNGVPSNGENVISTANRNFKGRMGNVNSFIYLGSPATVAASVIEGKIADPRKYL</sequence>
<keyword evidence="6" id="KW-0432">Leucine biosynthesis</keyword>
<name>A0A1F4TND7_UNCSA</name>
<dbReference type="CDD" id="cd01583">
    <property type="entry name" value="IPMI"/>
    <property type="match status" value="1"/>
</dbReference>
<dbReference type="InterPro" id="IPR001030">
    <property type="entry name" value="Acoase/IPM_deHydtase_lsu_aba"/>
</dbReference>
<dbReference type="InterPro" id="IPR033941">
    <property type="entry name" value="IPMI_cat"/>
</dbReference>
<dbReference type="SUPFAM" id="SSF53732">
    <property type="entry name" value="Aconitase iron-sulfur domain"/>
    <property type="match status" value="1"/>
</dbReference>
<accession>A0A1F4TND7</accession>
<protein>
    <recommendedName>
        <fullName evidence="6">3-isopropylmalate dehydratase large subunit</fullName>
        <ecNumber evidence="6">4.2.1.33</ecNumber>
    </recommendedName>
    <alternativeName>
        <fullName evidence="6">Alpha-IPM isomerase</fullName>
        <shortName evidence="6">IPMI</shortName>
    </alternativeName>
    <alternativeName>
        <fullName evidence="6">Isopropylmalate isomerase</fullName>
    </alternativeName>
</protein>
<dbReference type="PRINTS" id="PR00415">
    <property type="entry name" value="ACONITASE"/>
</dbReference>
<dbReference type="AlphaFoldDB" id="A0A1F4TND7"/>
<feature type="domain" description="Aconitase/3-isopropylmalate dehydratase large subunit alpha/beta/alpha" evidence="7">
    <location>
        <begin position="10"/>
        <end position="286"/>
    </location>
</feature>
<dbReference type="PANTHER" id="PTHR43822">
    <property type="entry name" value="HOMOACONITASE, MITOCHONDRIAL-RELATED"/>
    <property type="match status" value="1"/>
</dbReference>
<dbReference type="GO" id="GO:0009098">
    <property type="term" value="P:L-leucine biosynthetic process"/>
    <property type="evidence" value="ECO:0007669"/>
    <property type="project" value="UniProtKB-UniRule"/>
</dbReference>
<dbReference type="EC" id="4.2.1.33" evidence="6"/>
<dbReference type="UniPathway" id="UPA00048">
    <property type="reaction ID" value="UER00071"/>
</dbReference>
<evidence type="ECO:0000313" key="9">
    <source>
        <dbReference type="Proteomes" id="UP000178951"/>
    </source>
</evidence>
<comment type="function">
    <text evidence="6">Catalyzes the isomerization between 2-isopropylmalate and 3-isopropylmalate, via the formation of 2-isopropylmaleate.</text>
</comment>
<dbReference type="STRING" id="1802583.A2311_00970"/>
<keyword evidence="1 6" id="KW-0004">4Fe-4S</keyword>
<proteinExistence type="inferred from homology"/>
<dbReference type="EMBL" id="MEUF01000047">
    <property type="protein sequence ID" value="OGC34214.1"/>
    <property type="molecule type" value="Genomic_DNA"/>
</dbReference>
<keyword evidence="3 6" id="KW-0408">Iron</keyword>
<dbReference type="Pfam" id="PF00330">
    <property type="entry name" value="Aconitase"/>
    <property type="match status" value="2"/>
</dbReference>
<dbReference type="Gene3D" id="3.30.499.10">
    <property type="entry name" value="Aconitase, domain 3"/>
    <property type="match status" value="2"/>
</dbReference>
<organism evidence="8 9">
    <name type="scientific">candidate division WOR-1 bacterium RIFOXYB2_FULL_48_7</name>
    <dbReference type="NCBI Taxonomy" id="1802583"/>
    <lineage>
        <taxon>Bacteria</taxon>
        <taxon>Bacillati</taxon>
        <taxon>Saganbacteria</taxon>
    </lineage>
</organism>
<feature type="binding site" evidence="6">
    <location>
        <position position="363"/>
    </location>
    <ligand>
        <name>[4Fe-4S] cluster</name>
        <dbReference type="ChEBI" id="CHEBI:49883"/>
    </ligand>
</feature>
<dbReference type="GO" id="GO:0003861">
    <property type="term" value="F:3-isopropylmalate dehydratase activity"/>
    <property type="evidence" value="ECO:0007669"/>
    <property type="project" value="UniProtKB-UniRule"/>
</dbReference>
<gene>
    <name evidence="6" type="primary">leuC</name>
    <name evidence="8" type="ORF">A2311_00970</name>
</gene>
<dbReference type="GO" id="GO:0051539">
    <property type="term" value="F:4 iron, 4 sulfur cluster binding"/>
    <property type="evidence" value="ECO:0007669"/>
    <property type="project" value="UniProtKB-KW"/>
</dbReference>
<evidence type="ECO:0000256" key="6">
    <source>
        <dbReference type="HAMAP-Rule" id="MF_01027"/>
    </source>
</evidence>
<evidence type="ECO:0000256" key="5">
    <source>
        <dbReference type="ARBA" id="ARBA00023239"/>
    </source>
</evidence>
<reference evidence="8 9" key="1">
    <citation type="journal article" date="2016" name="Nat. Commun.">
        <title>Thousands of microbial genomes shed light on interconnected biogeochemical processes in an aquifer system.</title>
        <authorList>
            <person name="Anantharaman K."/>
            <person name="Brown C.T."/>
            <person name="Hug L.A."/>
            <person name="Sharon I."/>
            <person name="Castelle C.J."/>
            <person name="Probst A.J."/>
            <person name="Thomas B.C."/>
            <person name="Singh A."/>
            <person name="Wilkins M.J."/>
            <person name="Karaoz U."/>
            <person name="Brodie E.L."/>
            <person name="Williams K.H."/>
            <person name="Hubbard S.S."/>
            <person name="Banfield J.F."/>
        </authorList>
    </citation>
    <scope>NUCLEOTIDE SEQUENCE [LARGE SCALE GENOMIC DNA]</scope>
</reference>
<keyword evidence="4 6" id="KW-0411">Iron-sulfur</keyword>
<evidence type="ECO:0000259" key="7">
    <source>
        <dbReference type="Pfam" id="PF00330"/>
    </source>
</evidence>
<dbReference type="HAMAP" id="MF_01027">
    <property type="entry name" value="LeuC_type2"/>
    <property type="match status" value="1"/>
</dbReference>
<dbReference type="NCBIfam" id="TIGR01343">
    <property type="entry name" value="hacA_fam"/>
    <property type="match status" value="1"/>
</dbReference>
<evidence type="ECO:0000256" key="4">
    <source>
        <dbReference type="ARBA" id="ARBA00023014"/>
    </source>
</evidence>